<dbReference type="KEGG" id="cai:Caci_1350"/>
<dbReference type="PIRSF" id="PIRSF014899">
    <property type="entry name" value="UCP014899"/>
    <property type="match status" value="1"/>
</dbReference>
<dbReference type="SUPFAM" id="SSF52949">
    <property type="entry name" value="Macro domain-like"/>
    <property type="match status" value="1"/>
</dbReference>
<proteinExistence type="predicted"/>
<dbReference type="EMBL" id="CP001700">
    <property type="protein sequence ID" value="ACU70273.1"/>
    <property type="molecule type" value="Genomic_DNA"/>
</dbReference>
<feature type="domain" description="Microbial-type PARG catalytic" evidence="2">
    <location>
        <begin position="11"/>
        <end position="163"/>
    </location>
</feature>
<dbReference type="Pfam" id="PF10021">
    <property type="entry name" value="PARG_cat_microb"/>
    <property type="match status" value="1"/>
</dbReference>
<dbReference type="HOGENOM" id="CLU_024412_4_1_11"/>
<dbReference type="RefSeq" id="WP_012785567.1">
    <property type="nucleotide sequence ID" value="NC_013131.1"/>
</dbReference>
<dbReference type="InParanoid" id="C7Q8K8"/>
<keyword evidence="4" id="KW-1185">Reference proteome</keyword>
<protein>
    <recommendedName>
        <fullName evidence="2">Microbial-type PARG catalytic domain-containing protein</fullName>
    </recommendedName>
</protein>
<gene>
    <name evidence="3" type="ordered locus">Caci_1350</name>
</gene>
<evidence type="ECO:0000256" key="1">
    <source>
        <dbReference type="SAM" id="MobiDB-lite"/>
    </source>
</evidence>
<dbReference type="Gene3D" id="3.40.220.10">
    <property type="entry name" value="Leucine Aminopeptidase, subunit E, domain 1"/>
    <property type="match status" value="1"/>
</dbReference>
<evidence type="ECO:0000259" key="2">
    <source>
        <dbReference type="Pfam" id="PF10021"/>
    </source>
</evidence>
<dbReference type="InterPro" id="IPR043472">
    <property type="entry name" value="Macro_dom-like"/>
</dbReference>
<sequence>MGIYKSLALQNESIIAAGYYANPRGAHVDLAADVAAACRGTRFYTPEQTQQFLADQTALSAGGVARHETAFEVTGETSTQAGQRLVRDEGASDVAILNFASARNPGGGYLGGARAQEEDLCRSSALYTTLLEAREHYDAHRANRDTRYSHRVIYSPDVPVYRDGATRLLDTPYQISYLTSPAPNAGALAKHEPSALGEIPGLLTERAGRVLAVAAQHGVQTLVLGAWGCGVFRNDPATVAQAFRGHLADGGVFEGRFARVVFAVYDTSAAKTTLAAFQEAFENLVTPQSQPQPSVAASSASRSRSQ</sequence>
<evidence type="ECO:0000313" key="3">
    <source>
        <dbReference type="EMBL" id="ACU70273.1"/>
    </source>
</evidence>
<dbReference type="InterPro" id="IPR012664">
    <property type="entry name" value="CHP02452"/>
</dbReference>
<name>C7Q8K8_CATAD</name>
<dbReference type="InterPro" id="IPR019261">
    <property type="entry name" value="PARG_cat_microbial"/>
</dbReference>
<dbReference type="Proteomes" id="UP000000851">
    <property type="component" value="Chromosome"/>
</dbReference>
<feature type="region of interest" description="Disordered" evidence="1">
    <location>
        <begin position="287"/>
        <end position="306"/>
    </location>
</feature>
<evidence type="ECO:0000313" key="4">
    <source>
        <dbReference type="Proteomes" id="UP000000851"/>
    </source>
</evidence>
<organism evidence="3 4">
    <name type="scientific">Catenulispora acidiphila (strain DSM 44928 / JCM 14897 / NBRC 102108 / NRRL B-24433 / ID139908)</name>
    <dbReference type="NCBI Taxonomy" id="479433"/>
    <lineage>
        <taxon>Bacteria</taxon>
        <taxon>Bacillati</taxon>
        <taxon>Actinomycetota</taxon>
        <taxon>Actinomycetes</taxon>
        <taxon>Catenulisporales</taxon>
        <taxon>Catenulisporaceae</taxon>
        <taxon>Catenulispora</taxon>
    </lineage>
</organism>
<dbReference type="NCBIfam" id="TIGR02452">
    <property type="entry name" value="TIGR02452 family protein"/>
    <property type="match status" value="1"/>
</dbReference>
<dbReference type="eggNOG" id="COG4295">
    <property type="taxonomic scope" value="Bacteria"/>
</dbReference>
<dbReference type="OrthoDB" id="9806181at2"/>
<dbReference type="PANTHER" id="PTHR35596:SF1">
    <property type="entry name" value="MICROBIAL-TYPE PARG CATALYTIC DOMAIN-CONTAINING PROTEIN"/>
    <property type="match status" value="1"/>
</dbReference>
<dbReference type="AlphaFoldDB" id="C7Q8K8"/>
<accession>C7Q8K8</accession>
<dbReference type="STRING" id="479433.Caci_1350"/>
<dbReference type="PANTHER" id="PTHR35596">
    <property type="entry name" value="DUF2263 DOMAIN-CONTAINING PROTEIN"/>
    <property type="match status" value="1"/>
</dbReference>
<reference evidence="3 4" key="1">
    <citation type="journal article" date="2009" name="Stand. Genomic Sci.">
        <title>Complete genome sequence of Catenulispora acidiphila type strain (ID 139908).</title>
        <authorList>
            <person name="Copeland A."/>
            <person name="Lapidus A."/>
            <person name="Glavina Del Rio T."/>
            <person name="Nolan M."/>
            <person name="Lucas S."/>
            <person name="Chen F."/>
            <person name="Tice H."/>
            <person name="Cheng J.F."/>
            <person name="Bruce D."/>
            <person name="Goodwin L."/>
            <person name="Pitluck S."/>
            <person name="Mikhailova N."/>
            <person name="Pati A."/>
            <person name="Ivanova N."/>
            <person name="Mavromatis K."/>
            <person name="Chen A."/>
            <person name="Palaniappan K."/>
            <person name="Chain P."/>
            <person name="Land M."/>
            <person name="Hauser L."/>
            <person name="Chang Y.J."/>
            <person name="Jeffries C.D."/>
            <person name="Chertkov O."/>
            <person name="Brettin T."/>
            <person name="Detter J.C."/>
            <person name="Han C."/>
            <person name="Ali Z."/>
            <person name="Tindall B.J."/>
            <person name="Goker M."/>
            <person name="Bristow J."/>
            <person name="Eisen J.A."/>
            <person name="Markowitz V."/>
            <person name="Hugenholtz P."/>
            <person name="Kyrpides N.C."/>
            <person name="Klenk H.P."/>
        </authorList>
    </citation>
    <scope>NUCLEOTIDE SEQUENCE [LARGE SCALE GENOMIC DNA]</scope>
    <source>
        <strain evidence="4">DSM 44928 / JCM 14897 / NBRC 102108 / NRRL B-24433 / ID139908</strain>
    </source>
</reference>